<organism evidence="1 2">
    <name type="scientific">Oedothorax gibbosus</name>
    <dbReference type="NCBI Taxonomy" id="931172"/>
    <lineage>
        <taxon>Eukaryota</taxon>
        <taxon>Metazoa</taxon>
        <taxon>Ecdysozoa</taxon>
        <taxon>Arthropoda</taxon>
        <taxon>Chelicerata</taxon>
        <taxon>Arachnida</taxon>
        <taxon>Araneae</taxon>
        <taxon>Araneomorphae</taxon>
        <taxon>Entelegynae</taxon>
        <taxon>Araneoidea</taxon>
        <taxon>Linyphiidae</taxon>
        <taxon>Erigoninae</taxon>
        <taxon>Oedothorax</taxon>
    </lineage>
</organism>
<evidence type="ECO:0000313" key="1">
    <source>
        <dbReference type="EMBL" id="KAG8176182.1"/>
    </source>
</evidence>
<keyword evidence="2" id="KW-1185">Reference proteome</keyword>
<protein>
    <submittedName>
        <fullName evidence="1">Uncharacterized protein</fullName>
    </submittedName>
</protein>
<dbReference type="PANTHER" id="PTHR31511:SF12">
    <property type="entry name" value="RHO TERMINATION FACTOR N-TERMINAL DOMAIN-CONTAINING PROTEIN"/>
    <property type="match status" value="1"/>
</dbReference>
<sequence>MMKEALDVFSEYTILPRNPKDDLFTFLTISILEMKIHLEEIIETKRSIKWYLIAKVRMARMPIDGGEEEFISTYFRSIVHTDLVTDTLDIHIEEAISKVMLSFEEYLKNGLDWYFDSVINLQVHSAKYNPLNASSYIPLPSEIIVKKAVLNIQNNDEKCFMWCLIAHKMQIRKEENPQRVSHYISHEGEIQMGKVQYPVSIKDIATIERLNNLRINVWL</sequence>
<reference evidence="1 2" key="1">
    <citation type="journal article" date="2022" name="Nat. Ecol. Evol.">
        <title>A masculinizing supergene underlies an exaggerated male reproductive morph in a spider.</title>
        <authorList>
            <person name="Hendrickx F."/>
            <person name="De Corte Z."/>
            <person name="Sonet G."/>
            <person name="Van Belleghem S.M."/>
            <person name="Kostlbacher S."/>
            <person name="Vangestel C."/>
        </authorList>
    </citation>
    <scope>NUCLEOTIDE SEQUENCE [LARGE SCALE GENOMIC DNA]</scope>
    <source>
        <strain evidence="1">W744_W776</strain>
    </source>
</reference>
<accession>A0AAV6TW29</accession>
<comment type="caution">
    <text evidence="1">The sequence shown here is derived from an EMBL/GenBank/DDBJ whole genome shotgun (WGS) entry which is preliminary data.</text>
</comment>
<gene>
    <name evidence="1" type="ORF">JTE90_019632</name>
</gene>
<dbReference type="AlphaFoldDB" id="A0AAV6TW29"/>
<evidence type="ECO:0000313" key="2">
    <source>
        <dbReference type="Proteomes" id="UP000827092"/>
    </source>
</evidence>
<dbReference type="EMBL" id="JAFNEN010000913">
    <property type="protein sequence ID" value="KAG8176182.1"/>
    <property type="molecule type" value="Genomic_DNA"/>
</dbReference>
<name>A0AAV6TW29_9ARAC</name>
<proteinExistence type="predicted"/>
<dbReference type="Proteomes" id="UP000827092">
    <property type="component" value="Unassembled WGS sequence"/>
</dbReference>
<dbReference type="PANTHER" id="PTHR31511">
    <property type="entry name" value="PROTEIN CBG23764"/>
    <property type="match status" value="1"/>
</dbReference>